<sequence length="369" mass="43436">MKKFFLIIVIHFVSACTLKEAKEQNFRNKISVQKTLSIPLDSLTPQYIFNPQLIKEKELVFLNSKINSLDFYSIEDKRLIKRIKFAKEGENAVGKIYQFLYHNADSIFVVNSYQYKVFLIDETGKVKEKYSLIKQKKHSATTAMPAIFPFNHSLILESNKLHIASSPDDDPYKDSFYQRKGLCIILNLKTKEFAYAMEFPKIYKDKYFATPFNFFSRIFLKKENKFVYSFLADKNIQITDMNHNLIEGKELDAPHFIEIPSLKKRIIDSQENTNAFNQNARYAEMYYNPFTDEYYRGVEIPLSKDNKSKVYLAIFDKNFNNIGEVLIYESDKLTYNLLNAFFTSEGMWIQRITDNEDELVYDLVEFVSE</sequence>
<proteinExistence type="predicted"/>
<dbReference type="Pfam" id="PF13970">
    <property type="entry name" value="DUF4221"/>
    <property type="match status" value="1"/>
</dbReference>
<dbReference type="AlphaFoldDB" id="A0A2N3I8U9"/>
<reference evidence="1 2" key="1">
    <citation type="submission" date="2017-06" db="EMBL/GenBank/DDBJ databases">
        <title>Raineya orbicola gen. nov., sp. nov. a slightly thermophilic bacterium of the phylum Bacteroidetes and the description of Raineyaceae fam. nov.</title>
        <authorList>
            <person name="Albuquerque L."/>
            <person name="Polonia A.R.M."/>
            <person name="Barroso C."/>
            <person name="Froufe H.J.C."/>
            <person name="Lage O."/>
            <person name="Lobo-Da-Cunha A."/>
            <person name="Egas C."/>
            <person name="Da Costa M.S."/>
        </authorList>
    </citation>
    <scope>NUCLEOTIDE SEQUENCE [LARGE SCALE GENOMIC DNA]</scope>
    <source>
        <strain evidence="1 2">SPSPC-11</strain>
    </source>
</reference>
<name>A0A2N3I8U9_9BACT</name>
<keyword evidence="2" id="KW-1185">Reference proteome</keyword>
<evidence type="ECO:0000313" key="1">
    <source>
        <dbReference type="EMBL" id="PKQ66751.1"/>
    </source>
</evidence>
<evidence type="ECO:0008006" key="3">
    <source>
        <dbReference type="Google" id="ProtNLM"/>
    </source>
</evidence>
<evidence type="ECO:0000313" key="2">
    <source>
        <dbReference type="Proteomes" id="UP000233387"/>
    </source>
</evidence>
<gene>
    <name evidence="1" type="ORF">Rain11_2280</name>
</gene>
<dbReference type="EMBL" id="NKXO01000042">
    <property type="protein sequence ID" value="PKQ66751.1"/>
    <property type="molecule type" value="Genomic_DNA"/>
</dbReference>
<dbReference type="InterPro" id="IPR025316">
    <property type="entry name" value="DUF4221"/>
</dbReference>
<organism evidence="1 2">
    <name type="scientific">Raineya orbicola</name>
    <dbReference type="NCBI Taxonomy" id="2016530"/>
    <lineage>
        <taxon>Bacteria</taxon>
        <taxon>Pseudomonadati</taxon>
        <taxon>Bacteroidota</taxon>
        <taxon>Cytophagia</taxon>
        <taxon>Cytophagales</taxon>
        <taxon>Raineyaceae</taxon>
        <taxon>Raineya</taxon>
    </lineage>
</organism>
<accession>A0A2N3I8U9</accession>
<dbReference type="RefSeq" id="WP_101359542.1">
    <property type="nucleotide sequence ID" value="NZ_NKXO01000042.1"/>
</dbReference>
<dbReference type="PROSITE" id="PS51257">
    <property type="entry name" value="PROKAR_LIPOPROTEIN"/>
    <property type="match status" value="1"/>
</dbReference>
<protein>
    <recommendedName>
        <fullName evidence="3">DUF4221 domain-containing protein</fullName>
    </recommendedName>
</protein>
<comment type="caution">
    <text evidence="1">The sequence shown here is derived from an EMBL/GenBank/DDBJ whole genome shotgun (WGS) entry which is preliminary data.</text>
</comment>
<dbReference type="OrthoDB" id="978548at2"/>
<dbReference type="Proteomes" id="UP000233387">
    <property type="component" value="Unassembled WGS sequence"/>
</dbReference>